<dbReference type="CDD" id="cd00067">
    <property type="entry name" value="GAL4"/>
    <property type="match status" value="1"/>
</dbReference>
<dbReference type="PANTHER" id="PTHR31001:SF56">
    <property type="entry name" value="ZN(2)-C6 FUNGAL-TYPE DOMAIN-CONTAINING PROTEIN"/>
    <property type="match status" value="1"/>
</dbReference>
<keyword evidence="3" id="KW-0539">Nucleus</keyword>
<dbReference type="SMART" id="SM00906">
    <property type="entry name" value="Fungal_trans"/>
    <property type="match status" value="1"/>
</dbReference>
<feature type="compositionally biased region" description="Basic and acidic residues" evidence="5">
    <location>
        <begin position="1185"/>
        <end position="1196"/>
    </location>
</feature>
<dbReference type="InterPro" id="IPR017896">
    <property type="entry name" value="4Fe4S_Fe-S-bd"/>
</dbReference>
<keyword evidence="4" id="KW-0175">Coiled coil</keyword>
<evidence type="ECO:0000259" key="7">
    <source>
        <dbReference type="PROSITE" id="PS51379"/>
    </source>
</evidence>
<gene>
    <name evidence="8" type="ORF">FB45DRAFT_43240</name>
</gene>
<keyword evidence="2" id="KW-0479">Metal-binding</keyword>
<protein>
    <submittedName>
        <fullName evidence="8">Fungal-specific transcription factor domain-containing protein</fullName>
    </submittedName>
</protein>
<dbReference type="GO" id="GO:0000981">
    <property type="term" value="F:DNA-binding transcription factor activity, RNA polymerase II-specific"/>
    <property type="evidence" value="ECO:0007669"/>
    <property type="project" value="InterPro"/>
</dbReference>
<feature type="domain" description="4Fe-4S ferredoxin-type" evidence="7">
    <location>
        <begin position="34"/>
        <end position="66"/>
    </location>
</feature>
<dbReference type="GO" id="GO:0003677">
    <property type="term" value="F:DNA binding"/>
    <property type="evidence" value="ECO:0007669"/>
    <property type="project" value="InterPro"/>
</dbReference>
<feature type="domain" description="Zn(2)-C6 fungal-type" evidence="6">
    <location>
        <begin position="27"/>
        <end position="56"/>
    </location>
</feature>
<evidence type="ECO:0000256" key="4">
    <source>
        <dbReference type="SAM" id="Coils"/>
    </source>
</evidence>
<comment type="subcellular location">
    <subcellularLocation>
        <location evidence="1">Nucleus</location>
    </subcellularLocation>
</comment>
<dbReference type="Gene3D" id="4.10.240.10">
    <property type="entry name" value="Zn(2)-C6 fungal-type DNA-binding domain"/>
    <property type="match status" value="1"/>
</dbReference>
<feature type="region of interest" description="Disordered" evidence="5">
    <location>
        <begin position="1005"/>
        <end position="1029"/>
    </location>
</feature>
<evidence type="ECO:0000259" key="6">
    <source>
        <dbReference type="PROSITE" id="PS50048"/>
    </source>
</evidence>
<dbReference type="InterPro" id="IPR007219">
    <property type="entry name" value="XnlR_reg_dom"/>
</dbReference>
<dbReference type="InterPro" id="IPR001138">
    <property type="entry name" value="Zn2Cys6_DnaBD"/>
</dbReference>
<dbReference type="Proteomes" id="UP001221142">
    <property type="component" value="Unassembled WGS sequence"/>
</dbReference>
<accession>A0AAD7BRQ0</accession>
<dbReference type="SMART" id="SM00066">
    <property type="entry name" value="GAL4"/>
    <property type="match status" value="1"/>
</dbReference>
<dbReference type="GO" id="GO:0005634">
    <property type="term" value="C:nucleus"/>
    <property type="evidence" value="ECO:0007669"/>
    <property type="project" value="UniProtKB-SubCell"/>
</dbReference>
<evidence type="ECO:0000256" key="3">
    <source>
        <dbReference type="ARBA" id="ARBA00023242"/>
    </source>
</evidence>
<dbReference type="CDD" id="cd12148">
    <property type="entry name" value="fungal_TF_MHR"/>
    <property type="match status" value="1"/>
</dbReference>
<feature type="region of interest" description="Disordered" evidence="5">
    <location>
        <begin position="1164"/>
        <end position="1196"/>
    </location>
</feature>
<evidence type="ECO:0000313" key="8">
    <source>
        <dbReference type="EMBL" id="KAJ7628705.1"/>
    </source>
</evidence>
<feature type="coiled-coil region" evidence="4">
    <location>
        <begin position="74"/>
        <end position="101"/>
    </location>
</feature>
<dbReference type="PROSITE" id="PS00463">
    <property type="entry name" value="ZN2_CY6_FUNGAL_1"/>
    <property type="match status" value="1"/>
</dbReference>
<dbReference type="InterPro" id="IPR036864">
    <property type="entry name" value="Zn2-C6_fun-type_DNA-bd_sf"/>
</dbReference>
<dbReference type="Pfam" id="PF04082">
    <property type="entry name" value="Fungal_trans"/>
    <property type="match status" value="1"/>
</dbReference>
<evidence type="ECO:0000256" key="1">
    <source>
        <dbReference type="ARBA" id="ARBA00004123"/>
    </source>
</evidence>
<dbReference type="GO" id="GO:0006351">
    <property type="term" value="P:DNA-templated transcription"/>
    <property type="evidence" value="ECO:0007669"/>
    <property type="project" value="InterPro"/>
</dbReference>
<name>A0AAD7BRQ0_9AGAR</name>
<dbReference type="InterPro" id="IPR050613">
    <property type="entry name" value="Sec_Metabolite_Reg"/>
</dbReference>
<evidence type="ECO:0000256" key="2">
    <source>
        <dbReference type="ARBA" id="ARBA00022723"/>
    </source>
</evidence>
<dbReference type="SUPFAM" id="SSF57701">
    <property type="entry name" value="Zn2/Cys6 DNA-binding domain"/>
    <property type="match status" value="1"/>
</dbReference>
<evidence type="ECO:0000256" key="5">
    <source>
        <dbReference type="SAM" id="MobiDB-lite"/>
    </source>
</evidence>
<evidence type="ECO:0000313" key="9">
    <source>
        <dbReference type="Proteomes" id="UP001221142"/>
    </source>
</evidence>
<organism evidence="8 9">
    <name type="scientific">Roridomyces roridus</name>
    <dbReference type="NCBI Taxonomy" id="1738132"/>
    <lineage>
        <taxon>Eukaryota</taxon>
        <taxon>Fungi</taxon>
        <taxon>Dikarya</taxon>
        <taxon>Basidiomycota</taxon>
        <taxon>Agaricomycotina</taxon>
        <taxon>Agaricomycetes</taxon>
        <taxon>Agaricomycetidae</taxon>
        <taxon>Agaricales</taxon>
        <taxon>Marasmiineae</taxon>
        <taxon>Mycenaceae</taxon>
        <taxon>Roridomyces</taxon>
    </lineage>
</organism>
<sequence length="1395" mass="153619">MPQTAKKDVSAQRLQEKESKSARGALSCAECRRLKLKCDKTVPCSSCKQRGCSAICPNGSLITGQGTRFVLADTEKLHTKIATMSDRIRDLENALAILQSSVTTEPHPLLDRELLKVKSAIELHSAVEGEEDGGTMNRGKVDDGTVDEYVDAFGTLAIHEDGATTFYGSSAGPESLLLVIAPLYFGFCYSLVTSQAEPSAAPSPVVSPTRAPGVAVDPLVWKQYPGYAPSPSATFTTSSFPFSGGVPAGIDLRYLAGRLPLYAEAVRLCELYLEQAPWFFAAITRDQLTDEILPLWYSSEVSRLPPKFGNPTPQGTAHDLALLYMIFCFGAFGDTSLPFPTLHGSAQEQDDLPEATGLRDAEYFYRCTKVALALEPVLEGPPSVATVQTLALLATFEGLCGGENSVESTWAILGLSTKLAQSIGLHRDCARWGLKAPEVQKRRALFWELFVTDCWQALATGRLPTFSLAFVDCELPQDVDQTLADDGTPQSSFPYWKARFGAECVSAVVQGTLTSRAPKYSIILELDRKVRDMEFPKYATGDPPEGLGLSQTMSHFMPINYRHMTLLYIHRCFFAHAISNYPHDPIKSPYAPSFLAGYRSACELLASLRLQFNAFPGEIARFWVLWTHAFSSAIMLCSVVTHATRSKVAPAALLELGRACELFETAAKACPNSRASKFVPILNRLSKKAVQAFEDARNGAPPMIPNNIFQPSRSDSSNDEFSIFSGRKHTLTTKAKNTRPAQQKISSDSPHQVLADNPSFAGVHPSLVDELHGFEGHINAQIQKEYYFGQEQHRDQEYRPQQQQGFWHQSLSEYSYRYPSPHQTYNTYSLPHGITAPSPISLRQVYDAPRTNQRQAYPTPPYQAPTDSRLPWSHGSSHIGGHEVDYAMEVSPSNSLDQHMYHTNLQLGQHHTEHYTPDGALRGIAAEDPRLQEHWQAYMSKVGSPRMLQDVSLEALVKSENVSPEPFVKSDVSAEPFVKSEDVSPRRSVKVEGVSPTRPFVKLEDVSPEPLEQAHSNPQSFPKMEEAEPSVNDHPISTFVVFMPSSVVNDPTAIRPNDASLLERCVPDGGNSCEIYRSADAENWVEQHYNVPLLESIRSAGFGGPIATMLSPETPALAIFGSILDNHVLDLAQSLCEASSFAVMVRPSADDPVAMFLRQSERMPGTQVHGDDVSDHQSVSDSDQSEGHDEDPPKDTVFRLRGGAARGERHLQPVDDSDYIVPAGIKRPDYGAHRVEVNLRLHLKDDIVYDVDISPRTTFKFQTLEADIPQTLSAPFTAPFTRPQIMAGVDLRVDVRPAEVRLDRSYSNIGFIVQEPNSITGREYLPCGFERPTTRATHTTQKSSQSSRAVSIGFADGKPTVIGTASLSRTVGDTEQMADETAAPLCYVKEQIGKR</sequence>
<proteinExistence type="predicted"/>
<dbReference type="PROSITE" id="PS50048">
    <property type="entry name" value="ZN2_CY6_FUNGAL_2"/>
    <property type="match status" value="1"/>
</dbReference>
<comment type="caution">
    <text evidence="8">The sequence shown here is derived from an EMBL/GenBank/DDBJ whole genome shotgun (WGS) entry which is preliminary data.</text>
</comment>
<dbReference type="PANTHER" id="PTHR31001">
    <property type="entry name" value="UNCHARACTERIZED TRANSCRIPTIONAL REGULATORY PROTEIN"/>
    <property type="match status" value="1"/>
</dbReference>
<reference evidence="8" key="1">
    <citation type="submission" date="2023-03" db="EMBL/GenBank/DDBJ databases">
        <title>Massive genome expansion in bonnet fungi (Mycena s.s.) driven by repeated elements and novel gene families across ecological guilds.</title>
        <authorList>
            <consortium name="Lawrence Berkeley National Laboratory"/>
            <person name="Harder C.B."/>
            <person name="Miyauchi S."/>
            <person name="Viragh M."/>
            <person name="Kuo A."/>
            <person name="Thoen E."/>
            <person name="Andreopoulos B."/>
            <person name="Lu D."/>
            <person name="Skrede I."/>
            <person name="Drula E."/>
            <person name="Henrissat B."/>
            <person name="Morin E."/>
            <person name="Kohler A."/>
            <person name="Barry K."/>
            <person name="LaButti K."/>
            <person name="Morin E."/>
            <person name="Salamov A."/>
            <person name="Lipzen A."/>
            <person name="Mereny Z."/>
            <person name="Hegedus B."/>
            <person name="Baldrian P."/>
            <person name="Stursova M."/>
            <person name="Weitz H."/>
            <person name="Taylor A."/>
            <person name="Grigoriev I.V."/>
            <person name="Nagy L.G."/>
            <person name="Martin F."/>
            <person name="Kauserud H."/>
        </authorList>
    </citation>
    <scope>NUCLEOTIDE SEQUENCE</scope>
    <source>
        <strain evidence="8">9284</strain>
    </source>
</reference>
<dbReference type="EMBL" id="JARKIF010000010">
    <property type="protein sequence ID" value="KAJ7628705.1"/>
    <property type="molecule type" value="Genomic_DNA"/>
</dbReference>
<keyword evidence="9" id="KW-1185">Reference proteome</keyword>
<dbReference type="PROSITE" id="PS51379">
    <property type="entry name" value="4FE4S_FER_2"/>
    <property type="match status" value="1"/>
</dbReference>
<dbReference type="GO" id="GO:0008270">
    <property type="term" value="F:zinc ion binding"/>
    <property type="evidence" value="ECO:0007669"/>
    <property type="project" value="InterPro"/>
</dbReference>